<dbReference type="GO" id="GO:0003677">
    <property type="term" value="F:DNA binding"/>
    <property type="evidence" value="ECO:0007669"/>
    <property type="project" value="UniProtKB-KW"/>
</dbReference>
<dbReference type="InterPro" id="IPR036390">
    <property type="entry name" value="WH_DNA-bd_sf"/>
</dbReference>
<dbReference type="Proteomes" id="UP000245412">
    <property type="component" value="Unassembled WGS sequence"/>
</dbReference>
<dbReference type="InterPro" id="IPR000835">
    <property type="entry name" value="HTH_MarR-typ"/>
</dbReference>
<reference evidence="5 6" key="1">
    <citation type="submission" date="2018-05" db="EMBL/GenBank/DDBJ databases">
        <authorList>
            <person name="Goeker M."/>
            <person name="Huntemann M."/>
            <person name="Clum A."/>
            <person name="Pillay M."/>
            <person name="Palaniappan K."/>
            <person name="Varghese N."/>
            <person name="Mikhailova N."/>
            <person name="Stamatis D."/>
            <person name="Reddy T."/>
            <person name="Daum C."/>
            <person name="Shapiro N."/>
            <person name="Ivanova N."/>
            <person name="Kyrpides N."/>
            <person name="Woyke T."/>
        </authorList>
    </citation>
    <scope>NUCLEOTIDE SEQUENCE [LARGE SCALE GENOMIC DNA]</scope>
    <source>
        <strain evidence="5 6">DSM 26524</strain>
    </source>
</reference>
<dbReference type="GO" id="GO:0003700">
    <property type="term" value="F:DNA-binding transcription factor activity"/>
    <property type="evidence" value="ECO:0007669"/>
    <property type="project" value="InterPro"/>
</dbReference>
<dbReference type="InterPro" id="IPR023187">
    <property type="entry name" value="Tscrpt_reg_MarR-type_CS"/>
</dbReference>
<keyword evidence="3" id="KW-0804">Transcription</keyword>
<evidence type="ECO:0000256" key="1">
    <source>
        <dbReference type="ARBA" id="ARBA00023015"/>
    </source>
</evidence>
<comment type="caution">
    <text evidence="5">The sequence shown here is derived from an EMBL/GenBank/DDBJ whole genome shotgun (WGS) entry which is preliminary data.</text>
</comment>
<dbReference type="RefSeq" id="WP_109748258.1">
    <property type="nucleotide sequence ID" value="NZ_JANKBI010000016.1"/>
</dbReference>
<name>A0AB73SZN0_9FIRM</name>
<dbReference type="PROSITE" id="PS01117">
    <property type="entry name" value="HTH_MARR_1"/>
    <property type="match status" value="1"/>
</dbReference>
<evidence type="ECO:0000256" key="3">
    <source>
        <dbReference type="ARBA" id="ARBA00023163"/>
    </source>
</evidence>
<dbReference type="PROSITE" id="PS50995">
    <property type="entry name" value="HTH_MARR_2"/>
    <property type="match status" value="1"/>
</dbReference>
<evidence type="ECO:0000259" key="4">
    <source>
        <dbReference type="PROSITE" id="PS50995"/>
    </source>
</evidence>
<dbReference type="PRINTS" id="PR00598">
    <property type="entry name" value="HTHMARR"/>
</dbReference>
<keyword evidence="6" id="KW-1185">Reference proteome</keyword>
<dbReference type="PANTHER" id="PTHR42756:SF2">
    <property type="entry name" value="MARR FAMILY REGULATORY PROTEIN"/>
    <property type="match status" value="1"/>
</dbReference>
<sequence length="156" mass="18353">MRELFKWASILDRSYSSYLDKKLAEFNINSSQYFYILRICDNPGITQDSIFQTTYRSPSNITRALAQLETKGYLTKDPSRADKRTYHLYPTDKAVRDYDKILSIILDCVEELLSPFSQEERLVFLKMLRTAGENAFALNKNEKERTEEFMDEANIY</sequence>
<protein>
    <submittedName>
        <fullName evidence="5">DNA-binding MarR family transcriptional regulator</fullName>
    </submittedName>
</protein>
<dbReference type="Pfam" id="PF01047">
    <property type="entry name" value="MarR"/>
    <property type="match status" value="1"/>
</dbReference>
<dbReference type="PANTHER" id="PTHR42756">
    <property type="entry name" value="TRANSCRIPTIONAL REGULATOR, MARR"/>
    <property type="match status" value="1"/>
</dbReference>
<gene>
    <name evidence="5" type="ORF">C7383_116108</name>
</gene>
<keyword evidence="1" id="KW-0805">Transcription regulation</keyword>
<proteinExistence type="predicted"/>
<evidence type="ECO:0000313" key="6">
    <source>
        <dbReference type="Proteomes" id="UP000245412"/>
    </source>
</evidence>
<dbReference type="Gene3D" id="1.10.10.10">
    <property type="entry name" value="Winged helix-like DNA-binding domain superfamily/Winged helix DNA-binding domain"/>
    <property type="match status" value="1"/>
</dbReference>
<accession>A0AB73SZN0</accession>
<dbReference type="AlphaFoldDB" id="A0AB73SZN0"/>
<organism evidence="5 6">
    <name type="scientific">Murimonas intestini</name>
    <dbReference type="NCBI Taxonomy" id="1337051"/>
    <lineage>
        <taxon>Bacteria</taxon>
        <taxon>Bacillati</taxon>
        <taxon>Bacillota</taxon>
        <taxon>Clostridia</taxon>
        <taxon>Lachnospirales</taxon>
        <taxon>Lachnospiraceae</taxon>
        <taxon>Murimonas</taxon>
    </lineage>
</organism>
<dbReference type="SUPFAM" id="SSF46785">
    <property type="entry name" value="Winged helix' DNA-binding domain"/>
    <property type="match status" value="1"/>
</dbReference>
<dbReference type="InterPro" id="IPR036388">
    <property type="entry name" value="WH-like_DNA-bd_sf"/>
</dbReference>
<evidence type="ECO:0000256" key="2">
    <source>
        <dbReference type="ARBA" id="ARBA00023125"/>
    </source>
</evidence>
<feature type="domain" description="HTH marR-type" evidence="4">
    <location>
        <begin position="1"/>
        <end position="133"/>
    </location>
</feature>
<evidence type="ECO:0000313" key="5">
    <source>
        <dbReference type="EMBL" id="PWJ72794.1"/>
    </source>
</evidence>
<keyword evidence="2 5" id="KW-0238">DNA-binding</keyword>
<dbReference type="EMBL" id="QGGY01000016">
    <property type="protein sequence ID" value="PWJ72794.1"/>
    <property type="molecule type" value="Genomic_DNA"/>
</dbReference>
<dbReference type="SMART" id="SM00347">
    <property type="entry name" value="HTH_MARR"/>
    <property type="match status" value="1"/>
</dbReference>